<feature type="compositionally biased region" description="Basic residues" evidence="1">
    <location>
        <begin position="195"/>
        <end position="207"/>
    </location>
</feature>
<dbReference type="Proteomes" id="UP001209803">
    <property type="component" value="Chromosome"/>
</dbReference>
<sequence>MNNLAIATNAAEGMSALIVDLADMSCFEVAARELTDDGCWIVSDKVDLLKEEVGLRIDGFDKLLHGSVIAYGDNEAQISFAVNKPVLEDKRREIRRPVWITAIVCGKTNPVSMKCRIVDASRSGCRLEGEHLTRLPDNIDISIPGLDLPVAGRIVWHKNGQAGVQLSWPFATETVPQPNELIQKLREEKATPKPKPVRKKKISAFGA</sequence>
<gene>
    <name evidence="3" type="ORF">K1718_22370</name>
</gene>
<dbReference type="Gene3D" id="2.40.10.220">
    <property type="entry name" value="predicted glycosyltransferase like domains"/>
    <property type="match status" value="1"/>
</dbReference>
<evidence type="ECO:0000259" key="2">
    <source>
        <dbReference type="Pfam" id="PF07238"/>
    </source>
</evidence>
<dbReference type="EMBL" id="CP120863">
    <property type="protein sequence ID" value="WFE88876.1"/>
    <property type="molecule type" value="Genomic_DNA"/>
</dbReference>
<dbReference type="RefSeq" id="WP_265680798.1">
    <property type="nucleotide sequence ID" value="NZ_CP120863.1"/>
</dbReference>
<organism evidence="3 4">
    <name type="scientific">Roseibium porphyridii</name>
    <dbReference type="NCBI Taxonomy" id="2866279"/>
    <lineage>
        <taxon>Bacteria</taxon>
        <taxon>Pseudomonadati</taxon>
        <taxon>Pseudomonadota</taxon>
        <taxon>Alphaproteobacteria</taxon>
        <taxon>Hyphomicrobiales</taxon>
        <taxon>Stappiaceae</taxon>
        <taxon>Roseibium</taxon>
    </lineage>
</organism>
<protein>
    <submittedName>
        <fullName evidence="3">PilZ domain-containing protein</fullName>
    </submittedName>
</protein>
<evidence type="ECO:0000313" key="3">
    <source>
        <dbReference type="EMBL" id="WFE88876.1"/>
    </source>
</evidence>
<evidence type="ECO:0000256" key="1">
    <source>
        <dbReference type="SAM" id="MobiDB-lite"/>
    </source>
</evidence>
<reference evidence="3 4" key="1">
    <citation type="submission" date="2023-03" db="EMBL/GenBank/DDBJ databases">
        <title>Roseibium porphyridii sp. nov. and Roseibium rhodosorbium sp. nov. isolated from marine algae, Porphyridium cruentum and Rhodosorus marinus, respectively.</title>
        <authorList>
            <person name="Lee M.W."/>
            <person name="Choi B.J."/>
            <person name="Lee J.K."/>
            <person name="Choi D.G."/>
            <person name="Baek J.H."/>
            <person name="Bayburt H."/>
            <person name="Kim J.M."/>
            <person name="Han D.M."/>
            <person name="Kim K.H."/>
            <person name="Jeon C.O."/>
        </authorList>
    </citation>
    <scope>NUCLEOTIDE SEQUENCE [LARGE SCALE GENOMIC DNA]</scope>
    <source>
        <strain evidence="3 4">KMA01</strain>
    </source>
</reference>
<evidence type="ECO:0000313" key="4">
    <source>
        <dbReference type="Proteomes" id="UP001209803"/>
    </source>
</evidence>
<dbReference type="Pfam" id="PF07238">
    <property type="entry name" value="PilZ"/>
    <property type="match status" value="1"/>
</dbReference>
<dbReference type="InterPro" id="IPR009875">
    <property type="entry name" value="PilZ_domain"/>
</dbReference>
<proteinExistence type="predicted"/>
<dbReference type="SUPFAM" id="SSF141371">
    <property type="entry name" value="PilZ domain-like"/>
    <property type="match status" value="1"/>
</dbReference>
<accession>A0ABY8F0J4</accession>
<feature type="domain" description="PilZ" evidence="2">
    <location>
        <begin position="90"/>
        <end position="166"/>
    </location>
</feature>
<name>A0ABY8F0J4_9HYPH</name>
<feature type="region of interest" description="Disordered" evidence="1">
    <location>
        <begin position="185"/>
        <end position="207"/>
    </location>
</feature>
<keyword evidence="4" id="KW-1185">Reference proteome</keyword>